<reference evidence="1" key="1">
    <citation type="submission" date="2013-03" db="EMBL/GenBank/DDBJ databases">
        <authorList>
            <person name="Aslett M."/>
        </authorList>
    </citation>
    <scope>NUCLEOTIDE SEQUENCE [LARGE SCALE GENOMIC DNA]</scope>
    <source>
        <strain evidence="1">ISE/inbred ISE</strain>
    </source>
</reference>
<protein>
    <submittedName>
        <fullName evidence="1">Uncharacterized protein</fullName>
    </submittedName>
</protein>
<accession>W6NE91</accession>
<reference evidence="1" key="2">
    <citation type="submission" date="2013-05" db="EMBL/GenBank/DDBJ databases">
        <title>The genome and transcriptome of Haemonchus contortus: a key model parasite for drug and vaccine discovery.</title>
        <authorList>
            <person name="Laing R."/>
            <person name="Kikuchi T."/>
            <person name="Martinelli A."/>
            <person name="Tsai I.J."/>
            <person name="Beech R.N."/>
            <person name="Redman E."/>
            <person name="Holroyd N."/>
            <person name="Bartley D.J."/>
            <person name="Beasley H."/>
            <person name="Britton C."/>
            <person name="Curran D."/>
            <person name="Devaney E."/>
            <person name="Gilabert A."/>
            <person name="Jackson F."/>
            <person name="Hunt M."/>
            <person name="Johnston S."/>
            <person name="Kryukov I."/>
            <person name="Li K."/>
            <person name="Morrison A.A."/>
            <person name="Reid A.J."/>
            <person name="Sargison N."/>
            <person name="Saunders G."/>
            <person name="Wasmuth J.D."/>
            <person name="Wolstenholme A."/>
            <person name="Berriman M."/>
            <person name="Gilleard J.S."/>
            <person name="Cotton J.A."/>
        </authorList>
    </citation>
    <scope>NUCLEOTIDE SEQUENCE [LARGE SCALE GENOMIC DNA]</scope>
    <source>
        <strain evidence="1">ISE/inbred ISE</strain>
    </source>
</reference>
<dbReference type="EMBL" id="CAVP010058756">
    <property type="protein sequence ID" value="CDL95150.1"/>
    <property type="molecule type" value="Genomic_DNA"/>
</dbReference>
<comment type="caution">
    <text evidence="1">The sequence shown here is derived from an EMBL/GenBank/DDBJ whole genome shotgun (WGS) entry which is preliminary data.</text>
</comment>
<sequence length="159" mass="17951">MPKRSSNDLSTPSAKDRICSQTFLCSSSGSVVMVFFRGDRYCFYGTARIQCLAGDFFVDGYKVPPIGNMESDSMRHVSAPYRFSRPAVFRSLNKDEVPAKYKLSRLRYRLKESCSTVRTCLCDQSRVADYVLKGTVTAQKDHVTAQKDHSSHRVDLTVL</sequence>
<evidence type="ECO:0000313" key="1">
    <source>
        <dbReference type="EMBL" id="CDL95150.1"/>
    </source>
</evidence>
<proteinExistence type="predicted"/>
<dbReference type="AlphaFoldDB" id="W6NE91"/>
<gene>
    <name evidence="1" type="ORF">HCOI_01365900</name>
</gene>
<name>W6NE91_HAECO</name>
<organism evidence="1">
    <name type="scientific">Haemonchus contortus</name>
    <name type="common">Barber pole worm</name>
    <dbReference type="NCBI Taxonomy" id="6289"/>
    <lineage>
        <taxon>Eukaryota</taxon>
        <taxon>Metazoa</taxon>
        <taxon>Ecdysozoa</taxon>
        <taxon>Nematoda</taxon>
        <taxon>Chromadorea</taxon>
        <taxon>Rhabditida</taxon>
        <taxon>Rhabditina</taxon>
        <taxon>Rhabditomorpha</taxon>
        <taxon>Strongyloidea</taxon>
        <taxon>Trichostrongylidae</taxon>
        <taxon>Haemonchus</taxon>
    </lineage>
</organism>